<name>A0A5C6B9Q5_9BACT</name>
<protein>
    <submittedName>
        <fullName evidence="3">Uncharacterized protein</fullName>
    </submittedName>
</protein>
<reference evidence="3 4" key="1">
    <citation type="submission" date="2019-02" db="EMBL/GenBank/DDBJ databases">
        <title>Deep-cultivation of Planctomycetes and their phenomic and genomic characterization uncovers novel biology.</title>
        <authorList>
            <person name="Wiegand S."/>
            <person name="Jogler M."/>
            <person name="Boedeker C."/>
            <person name="Pinto D."/>
            <person name="Vollmers J."/>
            <person name="Rivas-Marin E."/>
            <person name="Kohn T."/>
            <person name="Peeters S.H."/>
            <person name="Heuer A."/>
            <person name="Rast P."/>
            <person name="Oberbeckmann S."/>
            <person name="Bunk B."/>
            <person name="Jeske O."/>
            <person name="Meyerdierks A."/>
            <person name="Storesund J.E."/>
            <person name="Kallscheuer N."/>
            <person name="Luecker S."/>
            <person name="Lage O.M."/>
            <person name="Pohl T."/>
            <person name="Merkel B.J."/>
            <person name="Hornburger P."/>
            <person name="Mueller R.-W."/>
            <person name="Bruemmer F."/>
            <person name="Labrenz M."/>
            <person name="Spormann A.M."/>
            <person name="Op Den Camp H."/>
            <person name="Overmann J."/>
            <person name="Amann R."/>
            <person name="Jetten M.S.M."/>
            <person name="Mascher T."/>
            <person name="Medema M.H."/>
            <person name="Devos D.P."/>
            <person name="Kaster A.-K."/>
            <person name="Ovreas L."/>
            <person name="Rohde M."/>
            <person name="Galperin M.Y."/>
            <person name="Jogler C."/>
        </authorList>
    </citation>
    <scope>NUCLEOTIDE SEQUENCE [LARGE SCALE GENOMIC DNA]</scope>
    <source>
        <strain evidence="3 4">Pla52n</strain>
    </source>
</reference>
<evidence type="ECO:0000313" key="3">
    <source>
        <dbReference type="EMBL" id="TWU07996.1"/>
    </source>
</evidence>
<feature type="compositionally biased region" description="Low complexity" evidence="1">
    <location>
        <begin position="134"/>
        <end position="149"/>
    </location>
</feature>
<accession>A0A5C6B9Q5</accession>
<keyword evidence="2" id="KW-0812">Transmembrane</keyword>
<keyword evidence="4" id="KW-1185">Reference proteome</keyword>
<keyword evidence="2" id="KW-1133">Transmembrane helix</keyword>
<gene>
    <name evidence="3" type="ORF">Pla52n_05740</name>
</gene>
<dbReference type="EMBL" id="SJPN01000001">
    <property type="protein sequence ID" value="TWU07996.1"/>
    <property type="molecule type" value="Genomic_DNA"/>
</dbReference>
<dbReference type="OrthoDB" id="264874at2"/>
<feature type="compositionally biased region" description="Basic and acidic residues" evidence="1">
    <location>
        <begin position="87"/>
        <end position="97"/>
    </location>
</feature>
<evidence type="ECO:0000256" key="2">
    <source>
        <dbReference type="SAM" id="Phobius"/>
    </source>
</evidence>
<sequence length="313" mass="34460">MASVVTPENESAAQSRAESIDEAALKRQLEREQLRISKFDIVTSLFLSLILFIGAFVLMMFIIWLLSGKPKPRPLAPLIENPAGRGENPEGFERDFEPPGAEEVEELTEPTLADTIEAVTDAVSSVAASLTTTDTNATASTSGTGAGDSRPPGPEGEGDDIIPRWERWELQFTAKNPNEYAKQLDFHRIELGAFGGGQNTIDTASNLSTNPTKKTNTNPPSEERIYFSWKTQTPLIQYDRQLLGQAGVQLQGRNIVRFIDAELENVLAHAELEYAKSKSYQSVTQIAKTVFECKAGGDGYVFEVVSQRYRKGK</sequence>
<feature type="compositionally biased region" description="Low complexity" evidence="1">
    <location>
        <begin position="209"/>
        <end position="220"/>
    </location>
</feature>
<evidence type="ECO:0000313" key="4">
    <source>
        <dbReference type="Proteomes" id="UP000320176"/>
    </source>
</evidence>
<feature type="region of interest" description="Disordered" evidence="1">
    <location>
        <begin position="202"/>
        <end position="221"/>
    </location>
</feature>
<dbReference type="Proteomes" id="UP000320176">
    <property type="component" value="Unassembled WGS sequence"/>
</dbReference>
<dbReference type="AlphaFoldDB" id="A0A5C6B9Q5"/>
<dbReference type="RefSeq" id="WP_146518112.1">
    <property type="nucleotide sequence ID" value="NZ_CP151726.1"/>
</dbReference>
<feature type="region of interest" description="Disordered" evidence="1">
    <location>
        <begin position="134"/>
        <end position="160"/>
    </location>
</feature>
<proteinExistence type="predicted"/>
<organism evidence="3 4">
    <name type="scientific">Stieleria varia</name>
    <dbReference type="NCBI Taxonomy" id="2528005"/>
    <lineage>
        <taxon>Bacteria</taxon>
        <taxon>Pseudomonadati</taxon>
        <taxon>Planctomycetota</taxon>
        <taxon>Planctomycetia</taxon>
        <taxon>Pirellulales</taxon>
        <taxon>Pirellulaceae</taxon>
        <taxon>Stieleria</taxon>
    </lineage>
</organism>
<feature type="transmembrane region" description="Helical" evidence="2">
    <location>
        <begin position="41"/>
        <end position="66"/>
    </location>
</feature>
<comment type="caution">
    <text evidence="3">The sequence shown here is derived from an EMBL/GenBank/DDBJ whole genome shotgun (WGS) entry which is preliminary data.</text>
</comment>
<evidence type="ECO:0000256" key="1">
    <source>
        <dbReference type="SAM" id="MobiDB-lite"/>
    </source>
</evidence>
<feature type="region of interest" description="Disordered" evidence="1">
    <location>
        <begin position="77"/>
        <end position="103"/>
    </location>
</feature>
<keyword evidence="2" id="KW-0472">Membrane</keyword>